<evidence type="ECO:0000259" key="2">
    <source>
        <dbReference type="PROSITE" id="PS50110"/>
    </source>
</evidence>
<reference evidence="4" key="1">
    <citation type="submission" date="2021-03" db="EMBL/GenBank/DDBJ databases">
        <title>Whole genome sequence of Jiella sp. CQZ9-1.</title>
        <authorList>
            <person name="Tuo L."/>
        </authorList>
    </citation>
    <scope>NUCLEOTIDE SEQUENCE</scope>
    <source>
        <strain evidence="4">CQZ9-1</strain>
    </source>
</reference>
<feature type="domain" description="ANTAR" evidence="3">
    <location>
        <begin position="136"/>
        <end position="197"/>
    </location>
</feature>
<keyword evidence="5" id="KW-1185">Reference proteome</keyword>
<dbReference type="GO" id="GO:0003723">
    <property type="term" value="F:RNA binding"/>
    <property type="evidence" value="ECO:0007669"/>
    <property type="project" value="InterPro"/>
</dbReference>
<evidence type="ECO:0000256" key="1">
    <source>
        <dbReference type="PROSITE-ProRule" id="PRU00169"/>
    </source>
</evidence>
<dbReference type="Proteomes" id="UP000664122">
    <property type="component" value="Unassembled WGS sequence"/>
</dbReference>
<dbReference type="InterPro" id="IPR001789">
    <property type="entry name" value="Sig_transdc_resp-reg_receiver"/>
</dbReference>
<protein>
    <submittedName>
        <fullName evidence="4">ANTAR domain-containing protein</fullName>
    </submittedName>
</protein>
<name>A0A939JS10_9HYPH</name>
<keyword evidence="1" id="KW-0597">Phosphoprotein</keyword>
<dbReference type="InterPro" id="IPR005561">
    <property type="entry name" value="ANTAR"/>
</dbReference>
<gene>
    <name evidence="4" type="ORF">J1C48_07820</name>
</gene>
<evidence type="ECO:0000259" key="3">
    <source>
        <dbReference type="PROSITE" id="PS50921"/>
    </source>
</evidence>
<sequence>MAVHRYIQNFSHRNAILISDDTRLGATLSPVLGRLGLIVNENSMAEAPLEWSAEDLDASRDVVLIDGDLLRMPFIPRLKSDGLTPLVPVIGLVGMQAPSRLKTLMQLGATAFIPKPIHSGAVYSALYLAINEHARKAAQAEVIKAQEQRRHQRRFVIKAVLEVMRERGCDDEAAFAHLRNQSMHARVSIETYCQFVVQRSAARPECGSEPPQQLRSAD</sequence>
<dbReference type="PROSITE" id="PS50110">
    <property type="entry name" value="RESPONSE_REGULATORY"/>
    <property type="match status" value="1"/>
</dbReference>
<feature type="domain" description="Response regulatory" evidence="2">
    <location>
        <begin position="14"/>
        <end position="130"/>
    </location>
</feature>
<evidence type="ECO:0000313" key="4">
    <source>
        <dbReference type="EMBL" id="MBO0662478.1"/>
    </source>
</evidence>
<dbReference type="RefSeq" id="WP_207257267.1">
    <property type="nucleotide sequence ID" value="NZ_JAFMPP010000005.1"/>
</dbReference>
<comment type="caution">
    <text evidence="4">The sequence shown here is derived from an EMBL/GenBank/DDBJ whole genome shotgun (WGS) entry which is preliminary data.</text>
</comment>
<dbReference type="SUPFAM" id="SSF52172">
    <property type="entry name" value="CheY-like"/>
    <property type="match status" value="1"/>
</dbReference>
<dbReference type="Gene3D" id="1.10.10.10">
    <property type="entry name" value="Winged helix-like DNA-binding domain superfamily/Winged helix DNA-binding domain"/>
    <property type="match status" value="1"/>
</dbReference>
<organism evidence="4 5">
    <name type="scientific">Jiella flava</name>
    <dbReference type="NCBI Taxonomy" id="2816857"/>
    <lineage>
        <taxon>Bacteria</taxon>
        <taxon>Pseudomonadati</taxon>
        <taxon>Pseudomonadota</taxon>
        <taxon>Alphaproteobacteria</taxon>
        <taxon>Hyphomicrobiales</taxon>
        <taxon>Aurantimonadaceae</taxon>
        <taxon>Jiella</taxon>
    </lineage>
</organism>
<dbReference type="Pfam" id="PF03861">
    <property type="entry name" value="ANTAR"/>
    <property type="match status" value="1"/>
</dbReference>
<dbReference type="InterPro" id="IPR011006">
    <property type="entry name" value="CheY-like_superfamily"/>
</dbReference>
<dbReference type="Gene3D" id="3.40.50.2300">
    <property type="match status" value="1"/>
</dbReference>
<accession>A0A939JS10</accession>
<proteinExistence type="predicted"/>
<feature type="modified residue" description="4-aspartylphosphate" evidence="1">
    <location>
        <position position="66"/>
    </location>
</feature>
<dbReference type="PROSITE" id="PS50921">
    <property type="entry name" value="ANTAR"/>
    <property type="match status" value="1"/>
</dbReference>
<dbReference type="GO" id="GO:0000160">
    <property type="term" value="P:phosphorelay signal transduction system"/>
    <property type="evidence" value="ECO:0007669"/>
    <property type="project" value="InterPro"/>
</dbReference>
<dbReference type="InterPro" id="IPR036388">
    <property type="entry name" value="WH-like_DNA-bd_sf"/>
</dbReference>
<dbReference type="EMBL" id="JAFMPP010000005">
    <property type="protein sequence ID" value="MBO0662478.1"/>
    <property type="molecule type" value="Genomic_DNA"/>
</dbReference>
<evidence type="ECO:0000313" key="5">
    <source>
        <dbReference type="Proteomes" id="UP000664122"/>
    </source>
</evidence>
<dbReference type="SMART" id="SM01012">
    <property type="entry name" value="ANTAR"/>
    <property type="match status" value="1"/>
</dbReference>
<dbReference type="AlphaFoldDB" id="A0A939JS10"/>